<keyword evidence="2" id="KW-1185">Reference proteome</keyword>
<evidence type="ECO:0000313" key="1">
    <source>
        <dbReference type="EMBL" id="QKF94274.1"/>
    </source>
</evidence>
<organism evidence="1 2">
    <name type="scientific">Fadolivirus FV1/VV64</name>
    <dbReference type="NCBI Taxonomy" id="3070911"/>
    <lineage>
        <taxon>Viruses</taxon>
        <taxon>Varidnaviria</taxon>
        <taxon>Bamfordvirae</taxon>
        <taxon>Nucleocytoviricota</taxon>
        <taxon>Megaviricetes</taxon>
        <taxon>Imitervirales</taxon>
        <taxon>Mimiviridae</taxon>
        <taxon>Klosneuvirinae</taxon>
        <taxon>Fadolivirus</taxon>
        <taxon>Fadolivirus algeromassiliense</taxon>
    </lineage>
</organism>
<gene>
    <name evidence="1" type="ORF">Fadolivirus_1_816</name>
</gene>
<accession>A0A7D3UVS0</accession>
<protein>
    <submittedName>
        <fullName evidence="1">Uncharacterized protein</fullName>
    </submittedName>
</protein>
<reference evidence="1 2" key="1">
    <citation type="submission" date="2020-04" db="EMBL/GenBank/DDBJ databases">
        <title>Advantages and limits of metagenomic assembly and binning of a giant virus.</title>
        <authorList>
            <person name="Schulz F."/>
            <person name="Andreani J."/>
            <person name="Francis R."/>
            <person name="Boudjemaa H."/>
            <person name="Bou Khalil J.Y."/>
            <person name="Lee J."/>
            <person name="La Scola B."/>
            <person name="Woyke T."/>
        </authorList>
    </citation>
    <scope>NUCLEOTIDE SEQUENCE [LARGE SCALE GENOMIC DNA]</scope>
    <source>
        <strain evidence="1 2">FV1/VV64</strain>
    </source>
</reference>
<sequence length="129" mass="14933">MAHKCDNCDHCKILKKKLEIYEKCMKDLRELENNDNDRETFIDLEASIIITKDNDGNQVKKIKSELSESILVIDKGKDLNELSKKEQAIIQEQDNYRAYTQTKNATDKLGTVYSVCYYAVSIGKMIMFL</sequence>
<dbReference type="EMBL" id="MT418680">
    <property type="protein sequence ID" value="QKF94274.1"/>
    <property type="molecule type" value="Genomic_DNA"/>
</dbReference>
<name>A0A7D3UVS0_9VIRU</name>
<proteinExistence type="predicted"/>
<evidence type="ECO:0000313" key="2">
    <source>
        <dbReference type="Proteomes" id="UP001162001"/>
    </source>
</evidence>
<dbReference type="Proteomes" id="UP001162001">
    <property type="component" value="Segment"/>
</dbReference>